<evidence type="ECO:0000313" key="2">
    <source>
        <dbReference type="Proteomes" id="UP001497444"/>
    </source>
</evidence>
<evidence type="ECO:0000313" key="1">
    <source>
        <dbReference type="EMBL" id="CAK9250929.1"/>
    </source>
</evidence>
<keyword evidence="2" id="KW-1185">Reference proteome</keyword>
<dbReference type="EMBL" id="CAXAQS010000278">
    <property type="protein sequence ID" value="CAK9250929.1"/>
    <property type="molecule type" value="Genomic_DNA"/>
</dbReference>
<proteinExistence type="predicted"/>
<sequence>MSTLDLSELNNRLQLLRKLEKLGTDEAVQLTIKRFNDLSNFLQKALHDVMQIEEVDLMDARDMTLDRMSEVRKKVTRLRGLIGTQLNPLFELLHAFMTDSSDKKG</sequence>
<gene>
    <name evidence="1" type="ORF">CSSPJE1EN1_LOCUS26307</name>
</gene>
<organism evidence="1 2">
    <name type="scientific">Sphagnum jensenii</name>
    <dbReference type="NCBI Taxonomy" id="128206"/>
    <lineage>
        <taxon>Eukaryota</taxon>
        <taxon>Viridiplantae</taxon>
        <taxon>Streptophyta</taxon>
        <taxon>Embryophyta</taxon>
        <taxon>Bryophyta</taxon>
        <taxon>Sphagnophytina</taxon>
        <taxon>Sphagnopsida</taxon>
        <taxon>Sphagnales</taxon>
        <taxon>Sphagnaceae</taxon>
        <taxon>Sphagnum</taxon>
    </lineage>
</organism>
<comment type="caution">
    <text evidence="1">The sequence shown here is derived from an EMBL/GenBank/DDBJ whole genome shotgun (WGS) entry which is preliminary data.</text>
</comment>
<protein>
    <submittedName>
        <fullName evidence="1">Uncharacterized protein</fullName>
    </submittedName>
</protein>
<name>A0ABP0V960_9BRYO</name>
<reference evidence="1" key="1">
    <citation type="submission" date="2024-02" db="EMBL/GenBank/DDBJ databases">
        <authorList>
            <consortium name="ELIXIR-Norway"/>
            <consortium name="Elixir Norway"/>
        </authorList>
    </citation>
    <scope>NUCLEOTIDE SEQUENCE</scope>
</reference>
<accession>A0ABP0V960</accession>
<dbReference type="Proteomes" id="UP001497444">
    <property type="component" value="Unassembled WGS sequence"/>
</dbReference>